<feature type="transmembrane region" description="Helical" evidence="2">
    <location>
        <begin position="1141"/>
        <end position="1165"/>
    </location>
</feature>
<organism evidence="4 5">
    <name type="scientific">Cherax quadricarinatus</name>
    <name type="common">Australian red claw crayfish</name>
    <dbReference type="NCBI Taxonomy" id="27406"/>
    <lineage>
        <taxon>Eukaryota</taxon>
        <taxon>Metazoa</taxon>
        <taxon>Ecdysozoa</taxon>
        <taxon>Arthropoda</taxon>
        <taxon>Crustacea</taxon>
        <taxon>Multicrustacea</taxon>
        <taxon>Malacostraca</taxon>
        <taxon>Eumalacostraca</taxon>
        <taxon>Eucarida</taxon>
        <taxon>Decapoda</taxon>
        <taxon>Pleocyemata</taxon>
        <taxon>Astacidea</taxon>
        <taxon>Parastacoidea</taxon>
        <taxon>Parastacidae</taxon>
        <taxon>Cherax</taxon>
    </lineage>
</organism>
<feature type="compositionally biased region" description="Basic and acidic residues" evidence="1">
    <location>
        <begin position="1385"/>
        <end position="1396"/>
    </location>
</feature>
<feature type="compositionally biased region" description="Pro residues" evidence="1">
    <location>
        <begin position="1583"/>
        <end position="1600"/>
    </location>
</feature>
<feature type="compositionally biased region" description="Polar residues" evidence="1">
    <location>
        <begin position="1455"/>
        <end position="1468"/>
    </location>
</feature>
<reference evidence="4 5" key="1">
    <citation type="journal article" date="2024" name="BMC Genomics">
        <title>Genome assembly of redclaw crayfish (Cherax quadricarinatus) provides insights into its immune adaptation and hypoxia tolerance.</title>
        <authorList>
            <person name="Liu Z."/>
            <person name="Zheng J."/>
            <person name="Li H."/>
            <person name="Fang K."/>
            <person name="Wang S."/>
            <person name="He J."/>
            <person name="Zhou D."/>
            <person name="Weng S."/>
            <person name="Chi M."/>
            <person name="Gu Z."/>
            <person name="He J."/>
            <person name="Li F."/>
            <person name="Wang M."/>
        </authorList>
    </citation>
    <scope>NUCLEOTIDE SEQUENCE [LARGE SCALE GENOMIC DNA]</scope>
    <source>
        <strain evidence="4">ZL_2023a</strain>
    </source>
</reference>
<feature type="compositionally biased region" description="Pro residues" evidence="1">
    <location>
        <begin position="634"/>
        <end position="648"/>
    </location>
</feature>
<evidence type="ECO:0000256" key="3">
    <source>
        <dbReference type="SAM" id="SignalP"/>
    </source>
</evidence>
<feature type="compositionally biased region" description="Polar residues" evidence="1">
    <location>
        <begin position="1620"/>
        <end position="1629"/>
    </location>
</feature>
<dbReference type="Proteomes" id="UP001445076">
    <property type="component" value="Unassembled WGS sequence"/>
</dbReference>
<feature type="compositionally biased region" description="Low complexity" evidence="1">
    <location>
        <begin position="624"/>
        <end position="633"/>
    </location>
</feature>
<feature type="compositionally biased region" description="Basic and acidic residues" evidence="1">
    <location>
        <begin position="1445"/>
        <end position="1454"/>
    </location>
</feature>
<feature type="region of interest" description="Disordered" evidence="1">
    <location>
        <begin position="514"/>
        <end position="535"/>
    </location>
</feature>
<feature type="compositionally biased region" description="Low complexity" evidence="1">
    <location>
        <begin position="1303"/>
        <end position="1318"/>
    </location>
</feature>
<feature type="compositionally biased region" description="Polar residues" evidence="1">
    <location>
        <begin position="102"/>
        <end position="117"/>
    </location>
</feature>
<feature type="region of interest" description="Disordered" evidence="1">
    <location>
        <begin position="1232"/>
        <end position="1427"/>
    </location>
</feature>
<keyword evidence="2" id="KW-1133">Transmembrane helix</keyword>
<feature type="region of interest" description="Disordered" evidence="1">
    <location>
        <begin position="605"/>
        <end position="674"/>
    </location>
</feature>
<feature type="compositionally biased region" description="Basic and acidic residues" evidence="1">
    <location>
        <begin position="1414"/>
        <end position="1427"/>
    </location>
</feature>
<feature type="compositionally biased region" description="Low complexity" evidence="1">
    <location>
        <begin position="1252"/>
        <end position="1262"/>
    </location>
</feature>
<comment type="caution">
    <text evidence="4">The sequence shown here is derived from an EMBL/GenBank/DDBJ whole genome shotgun (WGS) entry which is preliminary data.</text>
</comment>
<evidence type="ECO:0000256" key="2">
    <source>
        <dbReference type="SAM" id="Phobius"/>
    </source>
</evidence>
<keyword evidence="2" id="KW-0472">Membrane</keyword>
<feature type="region of interest" description="Disordered" evidence="1">
    <location>
        <begin position="845"/>
        <end position="869"/>
    </location>
</feature>
<feature type="compositionally biased region" description="Polar residues" evidence="1">
    <location>
        <begin position="1547"/>
        <end position="1556"/>
    </location>
</feature>
<feature type="region of interest" description="Disordered" evidence="1">
    <location>
        <begin position="1443"/>
        <end position="1507"/>
    </location>
</feature>
<feature type="signal peptide" evidence="3">
    <location>
        <begin position="1"/>
        <end position="19"/>
    </location>
</feature>
<feature type="chain" id="PRO_5043396330" evidence="3">
    <location>
        <begin position="20"/>
        <end position="1645"/>
    </location>
</feature>
<feature type="region of interest" description="Disordered" evidence="1">
    <location>
        <begin position="1529"/>
        <end position="1645"/>
    </location>
</feature>
<feature type="compositionally biased region" description="Low complexity" evidence="1">
    <location>
        <begin position="443"/>
        <end position="470"/>
    </location>
</feature>
<feature type="compositionally biased region" description="Basic and acidic residues" evidence="1">
    <location>
        <begin position="1469"/>
        <end position="1481"/>
    </location>
</feature>
<keyword evidence="2" id="KW-0812">Transmembrane</keyword>
<evidence type="ECO:0000313" key="5">
    <source>
        <dbReference type="Proteomes" id="UP001445076"/>
    </source>
</evidence>
<keyword evidence="5" id="KW-1185">Reference proteome</keyword>
<feature type="compositionally biased region" description="Polar residues" evidence="1">
    <location>
        <begin position="1495"/>
        <end position="1507"/>
    </location>
</feature>
<evidence type="ECO:0000313" key="4">
    <source>
        <dbReference type="EMBL" id="KAK8752057.1"/>
    </source>
</evidence>
<feature type="region of interest" description="Disordered" evidence="1">
    <location>
        <begin position="102"/>
        <end position="148"/>
    </location>
</feature>
<feature type="compositionally biased region" description="Basic and acidic residues" evidence="1">
    <location>
        <begin position="1267"/>
        <end position="1290"/>
    </location>
</feature>
<evidence type="ECO:0000256" key="1">
    <source>
        <dbReference type="SAM" id="MobiDB-lite"/>
    </source>
</evidence>
<keyword evidence="3" id="KW-0732">Signal</keyword>
<accession>A0AAW0Y627</accession>
<name>A0AAW0Y627_CHEQU</name>
<feature type="region of interest" description="Disordered" evidence="1">
    <location>
        <begin position="438"/>
        <end position="479"/>
    </location>
</feature>
<feature type="compositionally biased region" description="Polar residues" evidence="1">
    <location>
        <begin position="139"/>
        <end position="148"/>
    </location>
</feature>
<feature type="compositionally biased region" description="Low complexity" evidence="1">
    <location>
        <begin position="649"/>
        <end position="660"/>
    </location>
</feature>
<feature type="compositionally biased region" description="Acidic residues" evidence="1">
    <location>
        <begin position="1398"/>
        <end position="1413"/>
    </location>
</feature>
<feature type="compositionally biased region" description="Basic and acidic residues" evidence="1">
    <location>
        <begin position="1339"/>
        <end position="1363"/>
    </location>
</feature>
<proteinExistence type="predicted"/>
<protein>
    <submittedName>
        <fullName evidence="4">Uncharacterized protein</fullName>
    </submittedName>
</protein>
<feature type="region of interest" description="Disordered" evidence="1">
    <location>
        <begin position="770"/>
        <end position="826"/>
    </location>
</feature>
<dbReference type="EMBL" id="JARKIK010000005">
    <property type="protein sequence ID" value="KAK8752057.1"/>
    <property type="molecule type" value="Genomic_DNA"/>
</dbReference>
<gene>
    <name evidence="4" type="ORF">OTU49_011834</name>
</gene>
<sequence length="1645" mass="180051">MCCLQVLFVTLLVCQTVCASLNASHTSTPALHTSTPASHSTLDPQDLLETRFPPRVYSFDPRPKIDHADLIFNQDFSRGKNEAARSESADEISAAPLSVNTSAPLSVNTSDSVSPQENLKRREENANFSSVSDGGEVFTNRTPTESSYNIVADLPEDAGPLAEAEDEERPRAIVDVRREGLSGEVSYIIHPDNQPAPTYMPMQDLPPPSRPVAQWRPDIFMKVCCSDPNSAPQPTKPVAAALLQIKSDYSQVDTSVPGESEPMEATSEMEHETKENDGEIVHEGDSGDADTAEEITTIVPEAGDDASTQRSSRNSTEIVTVTNITDITNHQNTPRYEEAGSTTYQDVTNFLKDIANSDGFKNAFLGDLINNFGNLDQNAMKLIYSLLIRPLEGVQVSNKEDRMGTVAELRQGRPHRPVIPHERLPLHDRPSDSYQLFGPIFPPSRSSGSKRPSIRPSYPVRQAPAAAASDDAWHPSRTAARLSAHGRRGDEGIDVITAPPFQTFEVVLGSSINHDDKKRERSSIQVPPVPHNGPPIPFSKLTLGLEMPPPDALDALPPGSVLIPPSHIIGRPKLPIIHNKRNGTPGIEMPLAEFLPNLPFFSNKSPRFRPPAKPQAQDIPPRLPSFLSSLLPNAPSPRPVRPPGPVMSPPRSSGSLGGSSAFLDVNRPTGPPPPVSKLMPPGQWVSPSVPTVPVPQWPFEQDSASTSIARPGIVLSDVPTTVFGSFPHPSHHATDNVPPLHVSVSPSLKGATILKKQENPASYQPPLVDVQSEKEAESSGGAGNQPVDYTPNRSEGHNSESSGFIPGITHDQQRPSDSAYDPDLSPEYVNYYDVDYRDYYHIQTEGSSGSGQIDSGAKKQTHHHNSAASMDVVDLPIIITPTTTSPRLNSHLQEGHKGGDPMLDHLPSIVDLDGRHTSLDDLLGVRKPEVPPLTLTEQEKNDLQMLLQNHRMAYALAEGNGTVAKLSSIQGDSSVVDDLPAASVDEASSAPASFQGELATSDNGHYKVPLTGYRRGSQASLLPVEHDAHTVFGEHGVDAVLGGQDVDTVFGEHDPSVAHLWKNIQLIPLAPDLFEHATQDYDDTMNLTSLFDGAVPLSPGSNQDLEPDGHDLDGVASDTSGGHVTMSEEVMEDTDKANAKFMAYVLIGACCGLALLSIAGVIVIVRFKKTCGSRQIKTRSRLTEQDSIESISRRVENLTLGGESGHKLGSWFTGRNEQFGAGKLRSNMALPEVQDLKREKSSKSGSTRDLLSISSESSRSNSPGEVQRGEESGRTDDEEPRSSWLHDEYRASGSEASQEEQDQAYSPQQYQQSRSSPDTVTPKSHPADHHSVRPESSVEVDHMERSVRERRYTGQPRSDDDQLQRSASRRGPRYISSMDSDELEERLVTRDPHYTTDSELDDGTTHYDDDDESREPSRYFSDSRELDDVVASRRMDLAIMTSQELGEHLSRDLKQYQSRRTSKVQQQQEDNRDTSRLHESSQEVEGEDGSRELQRSQSQVSFSRDNVQNEVFLEFDNIFRQHGQYLNSEPAASTLGRVSRGTDDTHVSVSRANTPDSIDLPTEFLQDLRDHDDRERLPSSAPTTPPRFSPPTAPPRPPKPGHLSQPGTPSPQAGRARSPSPGQTSPSARNKQRPVYWTNEEERLI</sequence>
<feature type="compositionally biased region" description="Basic and acidic residues" evidence="1">
    <location>
        <begin position="1566"/>
        <end position="1577"/>
    </location>
</feature>